<name>G0RPH4_HYPJQ</name>
<dbReference type="SMART" id="SM00450">
    <property type="entry name" value="RHOD"/>
    <property type="match status" value="1"/>
</dbReference>
<proteinExistence type="predicted"/>
<dbReference type="PROSITE" id="PS50206">
    <property type="entry name" value="RHODANESE_3"/>
    <property type="match status" value="1"/>
</dbReference>
<keyword evidence="3" id="KW-1185">Reference proteome</keyword>
<dbReference type="InterPro" id="IPR036873">
    <property type="entry name" value="Rhodanese-like_dom_sf"/>
</dbReference>
<dbReference type="VEuPathDB" id="FungiDB:TRIREDRAFT_109199"/>
<evidence type="ECO:0000259" key="1">
    <source>
        <dbReference type="PROSITE" id="PS50206"/>
    </source>
</evidence>
<accession>G0RPH4</accession>
<evidence type="ECO:0000313" key="3">
    <source>
        <dbReference type="Proteomes" id="UP000008984"/>
    </source>
</evidence>
<evidence type="ECO:0000313" key="2">
    <source>
        <dbReference type="EMBL" id="EGR46915.1"/>
    </source>
</evidence>
<dbReference type="SUPFAM" id="SSF52821">
    <property type="entry name" value="Rhodanese/Cell cycle control phosphatase"/>
    <property type="match status" value="1"/>
</dbReference>
<dbReference type="Gene3D" id="3.40.250.10">
    <property type="entry name" value="Rhodanese-like domain"/>
    <property type="match status" value="1"/>
</dbReference>
<gene>
    <name evidence="2" type="ORF">TRIREDRAFT_109199</name>
</gene>
<dbReference type="EMBL" id="GL985070">
    <property type="protein sequence ID" value="EGR46915.1"/>
    <property type="molecule type" value="Genomic_DNA"/>
</dbReference>
<dbReference type="OrthoDB" id="566238at2759"/>
<dbReference type="Pfam" id="PF00581">
    <property type="entry name" value="Rhodanese"/>
    <property type="match status" value="1"/>
</dbReference>
<dbReference type="eggNOG" id="ENOG502SD57">
    <property type="taxonomic scope" value="Eukaryota"/>
</dbReference>
<feature type="non-terminal residue" evidence="2">
    <location>
        <position position="1"/>
    </location>
</feature>
<reference evidence="2 3" key="1">
    <citation type="journal article" date="2008" name="Nat. Biotechnol.">
        <title>Genome sequencing and analysis of the biomass-degrading fungus Trichoderma reesei (syn. Hypocrea jecorina).</title>
        <authorList>
            <person name="Martinez D."/>
            <person name="Berka R.M."/>
            <person name="Henrissat B."/>
            <person name="Saloheimo M."/>
            <person name="Arvas M."/>
            <person name="Baker S.E."/>
            <person name="Chapman J."/>
            <person name="Chertkov O."/>
            <person name="Coutinho P.M."/>
            <person name="Cullen D."/>
            <person name="Danchin E.G."/>
            <person name="Grigoriev I.V."/>
            <person name="Harris P."/>
            <person name="Jackson M."/>
            <person name="Kubicek C.P."/>
            <person name="Han C.S."/>
            <person name="Ho I."/>
            <person name="Larrondo L.F."/>
            <person name="de Leon A.L."/>
            <person name="Magnuson J.K."/>
            <person name="Merino S."/>
            <person name="Misra M."/>
            <person name="Nelson B."/>
            <person name="Putnam N."/>
            <person name="Robbertse B."/>
            <person name="Salamov A.A."/>
            <person name="Schmoll M."/>
            <person name="Terry A."/>
            <person name="Thayer N."/>
            <person name="Westerholm-Parvinen A."/>
            <person name="Schoch C.L."/>
            <person name="Yao J."/>
            <person name="Barabote R."/>
            <person name="Nelson M.A."/>
            <person name="Detter C."/>
            <person name="Bruce D."/>
            <person name="Kuske C.R."/>
            <person name="Xie G."/>
            <person name="Richardson P."/>
            <person name="Rokhsar D.S."/>
            <person name="Lucas S.M."/>
            <person name="Rubin E.M."/>
            <person name="Dunn-Coleman N."/>
            <person name="Ward M."/>
            <person name="Brettin T.S."/>
        </authorList>
    </citation>
    <scope>NUCLEOTIDE SEQUENCE [LARGE SCALE GENOMIC DNA]</scope>
    <source>
        <strain evidence="2 3">QM6a</strain>
    </source>
</reference>
<dbReference type="AlphaFoldDB" id="G0RPH4"/>
<dbReference type="InterPro" id="IPR001763">
    <property type="entry name" value="Rhodanese-like_dom"/>
</dbReference>
<sequence>YKLKGLGKEFKLKFKAEFKIKFKVKFKAEFKAGKEFKVEFKAEFKLKFKLEFKAIISLKLLLFLLPKLSTAHGPTHIIDIRPAAQREREGAFTFPSATLFNASTTQHTISIIERNVLEWRMDPQSDARIKEIVDEFGYDTRIVVFCSEGYTSSLAARELQKLGLSRATDLDGGYRAWKEYLEITEANGAINCL</sequence>
<dbReference type="KEGG" id="tre:TRIREDRAFT_109199"/>
<dbReference type="RefSeq" id="XP_006966940.1">
    <property type="nucleotide sequence ID" value="XM_006966878.1"/>
</dbReference>
<dbReference type="GeneID" id="18481824"/>
<protein>
    <submittedName>
        <fullName evidence="2">Predicted protein</fullName>
    </submittedName>
</protein>
<dbReference type="Proteomes" id="UP000008984">
    <property type="component" value="Unassembled WGS sequence"/>
</dbReference>
<feature type="domain" description="Rhodanese" evidence="1">
    <location>
        <begin position="71"/>
        <end position="185"/>
    </location>
</feature>
<organism evidence="3">
    <name type="scientific">Hypocrea jecorina (strain QM6a)</name>
    <name type="common">Trichoderma reesei</name>
    <dbReference type="NCBI Taxonomy" id="431241"/>
    <lineage>
        <taxon>Eukaryota</taxon>
        <taxon>Fungi</taxon>
        <taxon>Dikarya</taxon>
        <taxon>Ascomycota</taxon>
        <taxon>Pezizomycotina</taxon>
        <taxon>Sordariomycetes</taxon>
        <taxon>Hypocreomycetidae</taxon>
        <taxon>Hypocreales</taxon>
        <taxon>Hypocreaceae</taxon>
        <taxon>Trichoderma</taxon>
    </lineage>
</organism>
<dbReference type="HOGENOM" id="CLU_1411926_0_0_1"/>